<feature type="transmembrane region" description="Helical" evidence="1">
    <location>
        <begin position="12"/>
        <end position="32"/>
    </location>
</feature>
<keyword evidence="3" id="KW-1185">Reference proteome</keyword>
<keyword evidence="1" id="KW-0472">Membrane</keyword>
<dbReference type="Proteomes" id="UP001597168">
    <property type="component" value="Unassembled WGS sequence"/>
</dbReference>
<dbReference type="RefSeq" id="WP_380719231.1">
    <property type="nucleotide sequence ID" value="NZ_JBHTLK010000005.1"/>
</dbReference>
<feature type="transmembrane region" description="Helical" evidence="1">
    <location>
        <begin position="55"/>
        <end position="77"/>
    </location>
</feature>
<name>A0ABW3QNH3_9PSEU</name>
<proteinExistence type="predicted"/>
<accession>A0ABW3QNH3</accession>
<evidence type="ECO:0000313" key="3">
    <source>
        <dbReference type="Proteomes" id="UP001597168"/>
    </source>
</evidence>
<keyword evidence="1" id="KW-1133">Transmembrane helix</keyword>
<organism evidence="2 3">
    <name type="scientific">Saccharothrix hoggarensis</name>
    <dbReference type="NCBI Taxonomy" id="913853"/>
    <lineage>
        <taxon>Bacteria</taxon>
        <taxon>Bacillati</taxon>
        <taxon>Actinomycetota</taxon>
        <taxon>Actinomycetes</taxon>
        <taxon>Pseudonocardiales</taxon>
        <taxon>Pseudonocardiaceae</taxon>
        <taxon>Saccharothrix</taxon>
    </lineage>
</organism>
<evidence type="ECO:0000256" key="1">
    <source>
        <dbReference type="SAM" id="Phobius"/>
    </source>
</evidence>
<gene>
    <name evidence="2" type="ORF">ACFQ3T_02375</name>
</gene>
<reference evidence="3" key="1">
    <citation type="journal article" date="2019" name="Int. J. Syst. Evol. Microbiol.">
        <title>The Global Catalogue of Microorganisms (GCM) 10K type strain sequencing project: providing services to taxonomists for standard genome sequencing and annotation.</title>
        <authorList>
            <consortium name="The Broad Institute Genomics Platform"/>
            <consortium name="The Broad Institute Genome Sequencing Center for Infectious Disease"/>
            <person name="Wu L."/>
            <person name="Ma J."/>
        </authorList>
    </citation>
    <scope>NUCLEOTIDE SEQUENCE [LARGE SCALE GENOMIC DNA]</scope>
    <source>
        <strain evidence="3">CCUG 60214</strain>
    </source>
</reference>
<comment type="caution">
    <text evidence="2">The sequence shown here is derived from an EMBL/GenBank/DDBJ whole genome shotgun (WGS) entry which is preliminary data.</text>
</comment>
<evidence type="ECO:0000313" key="2">
    <source>
        <dbReference type="EMBL" id="MFD1145966.1"/>
    </source>
</evidence>
<keyword evidence="1" id="KW-0812">Transmembrane</keyword>
<protein>
    <submittedName>
        <fullName evidence="2">Uncharacterized protein</fullName>
    </submittedName>
</protein>
<dbReference type="EMBL" id="JBHTLK010000005">
    <property type="protein sequence ID" value="MFD1145966.1"/>
    <property type="molecule type" value="Genomic_DNA"/>
</dbReference>
<sequence length="90" mass="10146">MPRRRPSPDAEWGAWLAVSAAVFATLEGHALLRRVHERTLSATLRRWLGIRPSRWYRAAASAAFLGFLAWLALHIVVAVDRDEEVRDGTP</sequence>